<proteinExistence type="predicted"/>
<name>A0ABV8C3A3_9PSEU</name>
<evidence type="ECO:0000313" key="2">
    <source>
        <dbReference type="Proteomes" id="UP001595690"/>
    </source>
</evidence>
<dbReference type="InterPro" id="IPR013493">
    <property type="entry name" value="CHP02677"/>
</dbReference>
<dbReference type="NCBIfam" id="TIGR02677">
    <property type="entry name" value="TIGR02677 family protein"/>
    <property type="match status" value="1"/>
</dbReference>
<gene>
    <name evidence="1" type="ORF">ACFOWZ_33830</name>
</gene>
<accession>A0ABV8C3A3</accession>
<reference evidence="2" key="1">
    <citation type="journal article" date="2019" name="Int. J. Syst. Evol. Microbiol.">
        <title>The Global Catalogue of Microorganisms (GCM) 10K type strain sequencing project: providing services to taxonomists for standard genome sequencing and annotation.</title>
        <authorList>
            <consortium name="The Broad Institute Genomics Platform"/>
            <consortium name="The Broad Institute Genome Sequencing Center for Infectious Disease"/>
            <person name="Wu L."/>
            <person name="Ma J."/>
        </authorList>
    </citation>
    <scope>NUCLEOTIDE SEQUENCE [LARGE SCALE GENOMIC DNA]</scope>
    <source>
        <strain evidence="2">CGMCC 4.7405</strain>
    </source>
</reference>
<dbReference type="Proteomes" id="UP001595690">
    <property type="component" value="Unassembled WGS sequence"/>
</dbReference>
<organism evidence="1 2">
    <name type="scientific">Lentzea rhizosphaerae</name>
    <dbReference type="NCBI Taxonomy" id="2041025"/>
    <lineage>
        <taxon>Bacteria</taxon>
        <taxon>Bacillati</taxon>
        <taxon>Actinomycetota</taxon>
        <taxon>Actinomycetes</taxon>
        <taxon>Pseudonocardiales</taxon>
        <taxon>Pseudonocardiaceae</taxon>
        <taxon>Lentzea</taxon>
    </lineage>
</organism>
<dbReference type="Pfam" id="PF09660">
    <property type="entry name" value="DUF2397"/>
    <property type="match status" value="1"/>
</dbReference>
<keyword evidence="2" id="KW-1185">Reference proteome</keyword>
<comment type="caution">
    <text evidence="1">The sequence shown here is derived from an EMBL/GenBank/DDBJ whole genome shotgun (WGS) entry which is preliminary data.</text>
</comment>
<evidence type="ECO:0000313" key="1">
    <source>
        <dbReference type="EMBL" id="MFC3896482.1"/>
    </source>
</evidence>
<dbReference type="EMBL" id="JBHRZI010000029">
    <property type="protein sequence ID" value="MFC3896482.1"/>
    <property type="molecule type" value="Genomic_DNA"/>
</dbReference>
<dbReference type="RefSeq" id="WP_382378018.1">
    <property type="nucleotide sequence ID" value="NZ_JBHRZI010000029.1"/>
</dbReference>
<protein>
    <submittedName>
        <fullName evidence="1">TIGR02677 family protein</fullName>
    </submittedName>
</protein>
<sequence length="484" mass="53978">MAVEPEEAFGLDAFALDDRLRLFTFATVDKRLEYLAVLRAFDRARANYVVLLHAGDVDAGIEDVTPLLDQLYHWNVLDRSYDGTRAATLAEYRNRHYVYQFTQAGYRAYRAVEDVLGARLDDATLSRLVFPELLDDLNALAQANIEGDAEVVYRKLTRLDAALNDMAERAARFYLLLGDLARTQETSAEVFLAHKDSLLAHMREFSTELARYTPKLAAAIAHVESTGVERLVEFAASADERVFRTPSERLADWRQRWNGLVHWFRSDATDSEAERLQAGTVSAISAVLALLRRVTEARRGGVSRESQLRHLAAWFSGVPSDEAAHALYAATFNLARPRHVSVAHPDQELIPVRRSWWEAQPVEISRTLVETGKPAAPGAPAKVDRNDGGRRRLRERQLAEQEAKRVAAQGLSQGVYDRVLDDAETDLLLSLLDLALSARVPVSGTTASGAAHGVKLTLRPHPESTTVTTVRGRLHLDRLMVQVQ</sequence>